<evidence type="ECO:0000313" key="2">
    <source>
        <dbReference type="EMBL" id="GJE97162.1"/>
    </source>
</evidence>
<dbReference type="GO" id="GO:0051118">
    <property type="term" value="F:glucan endo-1,3-alpha-glucosidase activity"/>
    <property type="evidence" value="ECO:0007669"/>
    <property type="project" value="InterPro"/>
</dbReference>
<dbReference type="CDD" id="cd11577">
    <property type="entry name" value="GH71"/>
    <property type="match status" value="1"/>
</dbReference>
<dbReference type="Proteomes" id="UP000703269">
    <property type="component" value="Unassembled WGS sequence"/>
</dbReference>
<organism evidence="2 3">
    <name type="scientific">Phanerochaete sordida</name>
    <dbReference type="NCBI Taxonomy" id="48140"/>
    <lineage>
        <taxon>Eukaryota</taxon>
        <taxon>Fungi</taxon>
        <taxon>Dikarya</taxon>
        <taxon>Basidiomycota</taxon>
        <taxon>Agaricomycotina</taxon>
        <taxon>Agaricomycetes</taxon>
        <taxon>Polyporales</taxon>
        <taxon>Phanerochaetaceae</taxon>
        <taxon>Phanerochaete</taxon>
    </lineage>
</organism>
<keyword evidence="1" id="KW-0732">Signal</keyword>
<protein>
    <submittedName>
        <fullName evidence="2">Glycoside hydrolase family 71 protein</fullName>
    </submittedName>
</protein>
<evidence type="ECO:0000313" key="3">
    <source>
        <dbReference type="Proteomes" id="UP000703269"/>
    </source>
</evidence>
<dbReference type="EMBL" id="BPQB01000068">
    <property type="protein sequence ID" value="GJE97162.1"/>
    <property type="molecule type" value="Genomic_DNA"/>
</dbReference>
<dbReference type="InterPro" id="IPR005197">
    <property type="entry name" value="Glyco_hydro_71"/>
</dbReference>
<comment type="caution">
    <text evidence="2">The sequence shown here is derived from an EMBL/GenBank/DDBJ whole genome shotgun (WGS) entry which is preliminary data.</text>
</comment>
<keyword evidence="3" id="KW-1185">Reference proteome</keyword>
<dbReference type="Gene3D" id="3.20.20.80">
    <property type="entry name" value="Glycosidases"/>
    <property type="match status" value="1"/>
</dbReference>
<name>A0A9P3GKG4_9APHY</name>
<dbReference type="AlphaFoldDB" id="A0A9P3GKG4"/>
<dbReference type="Pfam" id="PF03659">
    <property type="entry name" value="Glyco_hydro_71"/>
    <property type="match status" value="1"/>
</dbReference>
<reference evidence="2 3" key="1">
    <citation type="submission" date="2021-08" db="EMBL/GenBank/DDBJ databases">
        <title>Draft Genome Sequence of Phanerochaete sordida strain YK-624.</title>
        <authorList>
            <person name="Mori T."/>
            <person name="Dohra H."/>
            <person name="Suzuki T."/>
            <person name="Kawagishi H."/>
            <person name="Hirai H."/>
        </authorList>
    </citation>
    <scope>NUCLEOTIDE SEQUENCE [LARGE SCALE GENOMIC DNA]</scope>
    <source>
        <strain evidence="2 3">YK-624</strain>
    </source>
</reference>
<evidence type="ECO:0000256" key="1">
    <source>
        <dbReference type="SAM" id="SignalP"/>
    </source>
</evidence>
<sequence>MHSTTLVFLLGLVASSLVQALPHSPFHHHRRSLMKKDGNQKSVFAHHMVGNTYPYTPTDWLNDITEAHAAGIDAFALNVGSDEWQPGQVAAAYAAAQQSGTGFKLFLSFDMSVLPCGSPDNAGALRNYITQYANHPNQFKYNGRTFASTFAGDTCQFGQDSVVDGWKTQFTQHPDVLNAGGVTFVPAFFSDPATFGGLSGAVHGMFNWNGGWPVQLTAQSAQNDLNSLGDSLTSLLSQTVESVISALAKFVGATDTDTQYHNALQALSSDDGAPIYMSSVSPWFFTHYGADTYNKNWIYYSGSHLYPTRWDNIMQNRDLFDLVEICTWNDFGESHYIGPIRGAQPNSQAWVDGFDHTSWLAMTGYFAAGYKTGAYPAVTQDTLHLWARPHPAGASAPDPVGKPDNFQLDQDVLWAVVFATAPGSVTLYTADSAQQTFQVQAGVNKLQMPLTPGGYMRGVLERDGQTVIDLRPDGYTFDANPQTYNYNAFTAFASANATSN</sequence>
<accession>A0A9P3GKG4</accession>
<feature type="signal peptide" evidence="1">
    <location>
        <begin position="1"/>
        <end position="20"/>
    </location>
</feature>
<gene>
    <name evidence="2" type="ORF">PsYK624_133750</name>
</gene>
<keyword evidence="2" id="KW-0378">Hydrolase</keyword>
<proteinExistence type="predicted"/>
<feature type="chain" id="PRO_5040478297" evidence="1">
    <location>
        <begin position="21"/>
        <end position="500"/>
    </location>
</feature>
<dbReference type="OrthoDB" id="3257981at2759"/>